<feature type="domain" description="BD-FAE-like" evidence="2">
    <location>
        <begin position="75"/>
        <end position="262"/>
    </location>
</feature>
<dbReference type="RefSeq" id="WP_227388572.1">
    <property type="nucleotide sequence ID" value="NZ_JBHSCJ010000003.1"/>
</dbReference>
<accession>A0ABS8DNU2</accession>
<dbReference type="InterPro" id="IPR049492">
    <property type="entry name" value="BD-FAE-like_dom"/>
</dbReference>
<reference evidence="3 4" key="1">
    <citation type="journal article" date="2021" name="Sci. Rep.">
        <title>Genome analysis of a halophilic bacterium Halomonas malpeensis YU-PRIM-29(T) reveals its exopolysaccharide and pigment producing capabilities.</title>
        <authorList>
            <person name="Athmika"/>
            <person name="Ghate S.D."/>
            <person name="Arun A.B."/>
            <person name="Rao S.S."/>
            <person name="Kumar S.T.A."/>
            <person name="Kandiyil M.K."/>
            <person name="Saptami K."/>
            <person name="Rekha P.D."/>
        </authorList>
    </citation>
    <scope>NUCLEOTIDE SEQUENCE [LARGE SCALE GENOMIC DNA]</scope>
    <source>
        <strain evidence="4">prim 29</strain>
    </source>
</reference>
<evidence type="ECO:0000313" key="4">
    <source>
        <dbReference type="Proteomes" id="UP001319882"/>
    </source>
</evidence>
<sequence length="306" mass="32898">MQVVHAVRRYLGLGGLSLMLSGCGAMHLASPGEPALGQVRPAPPVSSTALAAERYTPMDWPAPLEARVRLPATPAGTLRPAALIVHGGGWRRRSPDDMEGIARQLAGQSYVTVNVAYRFAPRYRFPAQLQDLQQAMAWIHANAERFRIDTDRIVGIGYSSGAHLVSLLALASQTGPLATPYGGDHTRLRAVAVGGLPSDLTKFDDGPLVVGLLGGTRQERPEAYVQASPIHHVAPQAPPFFIFHGNRDRLVPVDQARDFYLALQDQGVPAELYLQRGRGHIGSFLLRRGAMKAAIAFLNREVGGGG</sequence>
<dbReference type="Pfam" id="PF20434">
    <property type="entry name" value="BD-FAE"/>
    <property type="match status" value="1"/>
</dbReference>
<dbReference type="Proteomes" id="UP001319882">
    <property type="component" value="Unassembled WGS sequence"/>
</dbReference>
<evidence type="ECO:0000313" key="3">
    <source>
        <dbReference type="EMBL" id="MCB8887972.1"/>
    </source>
</evidence>
<evidence type="ECO:0000256" key="1">
    <source>
        <dbReference type="ARBA" id="ARBA00022801"/>
    </source>
</evidence>
<name>A0ABS8DNU2_9GAMM</name>
<dbReference type="PANTHER" id="PTHR48081">
    <property type="entry name" value="AB HYDROLASE SUPERFAMILY PROTEIN C4A8.06C"/>
    <property type="match status" value="1"/>
</dbReference>
<organism evidence="3 4">
    <name type="scientific">Vreelandella malpeensis</name>
    <dbReference type="NCBI Taxonomy" id="1172368"/>
    <lineage>
        <taxon>Bacteria</taxon>
        <taxon>Pseudomonadati</taxon>
        <taxon>Pseudomonadota</taxon>
        <taxon>Gammaproteobacteria</taxon>
        <taxon>Oceanospirillales</taxon>
        <taxon>Halomonadaceae</taxon>
        <taxon>Vreelandella</taxon>
    </lineage>
</organism>
<keyword evidence="4" id="KW-1185">Reference proteome</keyword>
<dbReference type="EMBL" id="WHVL01000001">
    <property type="protein sequence ID" value="MCB8887972.1"/>
    <property type="molecule type" value="Genomic_DNA"/>
</dbReference>
<dbReference type="Gene3D" id="3.40.50.1820">
    <property type="entry name" value="alpha/beta hydrolase"/>
    <property type="match status" value="1"/>
</dbReference>
<protein>
    <submittedName>
        <fullName evidence="3">Alpha/beta hydrolase</fullName>
    </submittedName>
</protein>
<evidence type="ECO:0000259" key="2">
    <source>
        <dbReference type="Pfam" id="PF20434"/>
    </source>
</evidence>
<dbReference type="GO" id="GO:0016787">
    <property type="term" value="F:hydrolase activity"/>
    <property type="evidence" value="ECO:0007669"/>
    <property type="project" value="UniProtKB-KW"/>
</dbReference>
<dbReference type="SUPFAM" id="SSF53474">
    <property type="entry name" value="alpha/beta-Hydrolases"/>
    <property type="match status" value="1"/>
</dbReference>
<proteinExistence type="predicted"/>
<comment type="caution">
    <text evidence="3">The sequence shown here is derived from an EMBL/GenBank/DDBJ whole genome shotgun (WGS) entry which is preliminary data.</text>
</comment>
<dbReference type="PANTHER" id="PTHR48081:SF13">
    <property type="entry name" value="ALPHA_BETA HYDROLASE"/>
    <property type="match status" value="1"/>
</dbReference>
<dbReference type="InterPro" id="IPR050300">
    <property type="entry name" value="GDXG_lipolytic_enzyme"/>
</dbReference>
<gene>
    <name evidence="3" type="ORF">GEV37_02365</name>
</gene>
<dbReference type="InterPro" id="IPR029058">
    <property type="entry name" value="AB_hydrolase_fold"/>
</dbReference>
<keyword evidence="1 3" id="KW-0378">Hydrolase</keyword>